<dbReference type="Pfam" id="PF25597">
    <property type="entry name" value="SH3_retrovirus"/>
    <property type="match status" value="1"/>
</dbReference>
<feature type="domain" description="Retroviral polymerase SH3-like" evidence="1">
    <location>
        <begin position="2"/>
        <end position="45"/>
    </location>
</feature>
<protein>
    <recommendedName>
        <fullName evidence="1">Retroviral polymerase SH3-like domain-containing protein</fullName>
    </recommendedName>
</protein>
<reference evidence="2" key="1">
    <citation type="submission" date="2019-08" db="EMBL/GenBank/DDBJ databases">
        <title>The genome of the North American firefly Photinus pyralis.</title>
        <authorList>
            <consortium name="Photinus pyralis genome working group"/>
            <person name="Fallon T.R."/>
            <person name="Sander Lower S.E."/>
            <person name="Weng J.-K."/>
        </authorList>
    </citation>
    <scope>NUCLEOTIDE SEQUENCE</scope>
    <source>
        <strain evidence="2">TRF0915ILg1</strain>
        <tissue evidence="2">Whole body</tissue>
    </source>
</reference>
<dbReference type="InterPro" id="IPR057670">
    <property type="entry name" value="SH3_retrovirus"/>
</dbReference>
<gene>
    <name evidence="2" type="ORF">ILUMI_18792</name>
</gene>
<organism evidence="2 3">
    <name type="scientific">Ignelater luminosus</name>
    <name type="common">Cucubano</name>
    <name type="synonym">Pyrophorus luminosus</name>
    <dbReference type="NCBI Taxonomy" id="2038154"/>
    <lineage>
        <taxon>Eukaryota</taxon>
        <taxon>Metazoa</taxon>
        <taxon>Ecdysozoa</taxon>
        <taxon>Arthropoda</taxon>
        <taxon>Hexapoda</taxon>
        <taxon>Insecta</taxon>
        <taxon>Pterygota</taxon>
        <taxon>Neoptera</taxon>
        <taxon>Endopterygota</taxon>
        <taxon>Coleoptera</taxon>
        <taxon>Polyphaga</taxon>
        <taxon>Elateriformia</taxon>
        <taxon>Elateroidea</taxon>
        <taxon>Elateridae</taxon>
        <taxon>Agrypninae</taxon>
        <taxon>Pyrophorini</taxon>
        <taxon>Ignelater</taxon>
    </lineage>
</organism>
<dbReference type="AlphaFoldDB" id="A0A8K0CLT6"/>
<accession>A0A8K0CLT6</accession>
<keyword evidence="3" id="KW-1185">Reference proteome</keyword>
<dbReference type="EMBL" id="VTPC01083810">
    <property type="protein sequence ID" value="KAF2887381.1"/>
    <property type="molecule type" value="Genomic_DNA"/>
</dbReference>
<evidence type="ECO:0000259" key="1">
    <source>
        <dbReference type="Pfam" id="PF25597"/>
    </source>
</evidence>
<dbReference type="OrthoDB" id="6751514at2759"/>
<proteinExistence type="predicted"/>
<evidence type="ECO:0000313" key="3">
    <source>
        <dbReference type="Proteomes" id="UP000801492"/>
    </source>
</evidence>
<sequence length="209" mass="24163">MDYKTVKGILIRYDIDGYRIWFPERNLSSRSRAVVFDEKPKYSECEPVNLNLPEHDMASDPVEELQENQNKAGENELDLDIKVQDKFDKIPEDTIILNNKVSLRDRSKLERPEKYNDFVMYNNIVLSDHVVLSTYAEAMQSEDSSVFIVESNPDGTVDRFKARLIAKGFKEKKGVDSEHTFCPVTKLSTVRTSISICAREKMVLKRFDT</sequence>
<comment type="caution">
    <text evidence="2">The sequence shown here is derived from an EMBL/GenBank/DDBJ whole genome shotgun (WGS) entry which is preliminary data.</text>
</comment>
<name>A0A8K0CLT6_IGNLU</name>
<dbReference type="Proteomes" id="UP000801492">
    <property type="component" value="Unassembled WGS sequence"/>
</dbReference>
<evidence type="ECO:0000313" key="2">
    <source>
        <dbReference type="EMBL" id="KAF2887381.1"/>
    </source>
</evidence>